<reference evidence="2" key="1">
    <citation type="journal article" date="2019" name="bioRxiv">
        <title>The Genome of the Zebra Mussel, Dreissena polymorpha: A Resource for Invasive Species Research.</title>
        <authorList>
            <person name="McCartney M.A."/>
            <person name="Auch B."/>
            <person name="Kono T."/>
            <person name="Mallez S."/>
            <person name="Zhang Y."/>
            <person name="Obille A."/>
            <person name="Becker A."/>
            <person name="Abrahante J.E."/>
            <person name="Garbe J."/>
            <person name="Badalamenti J.P."/>
            <person name="Herman A."/>
            <person name="Mangelson H."/>
            <person name="Liachko I."/>
            <person name="Sullivan S."/>
            <person name="Sone E.D."/>
            <person name="Koren S."/>
            <person name="Silverstein K.A.T."/>
            <person name="Beckman K.B."/>
            <person name="Gohl D.M."/>
        </authorList>
    </citation>
    <scope>NUCLEOTIDE SEQUENCE</scope>
    <source>
        <strain evidence="2">Duluth1</strain>
        <tissue evidence="2">Whole animal</tissue>
    </source>
</reference>
<evidence type="ECO:0000313" key="3">
    <source>
        <dbReference type="Proteomes" id="UP000828390"/>
    </source>
</evidence>
<dbReference type="InterPro" id="IPR011333">
    <property type="entry name" value="SKP1/BTB/POZ_sf"/>
</dbReference>
<evidence type="ECO:0000259" key="1">
    <source>
        <dbReference type="PROSITE" id="PS50097"/>
    </source>
</evidence>
<dbReference type="CDD" id="cd18186">
    <property type="entry name" value="BTB_POZ_ZBTB_KLHL-like"/>
    <property type="match status" value="1"/>
</dbReference>
<gene>
    <name evidence="2" type="ORF">DPMN_093657</name>
</gene>
<dbReference type="Proteomes" id="UP000828390">
    <property type="component" value="Unassembled WGS sequence"/>
</dbReference>
<name>A0A9D4R133_DREPO</name>
<sequence>MFGQSSGFSDMTLVVENVRIPVIKATLMVTSPVFRAMLQADWKEKDQNEIHLPGKRLESFNIYFSVVFTPILRTELQQIMPQSFYHWHRNIKSSN</sequence>
<dbReference type="SUPFAM" id="SSF54695">
    <property type="entry name" value="POZ domain"/>
    <property type="match status" value="1"/>
</dbReference>
<proteinExistence type="predicted"/>
<accession>A0A9D4R133</accession>
<dbReference type="PROSITE" id="PS50097">
    <property type="entry name" value="BTB"/>
    <property type="match status" value="1"/>
</dbReference>
<dbReference type="InterPro" id="IPR000210">
    <property type="entry name" value="BTB/POZ_dom"/>
</dbReference>
<dbReference type="Pfam" id="PF00651">
    <property type="entry name" value="BTB"/>
    <property type="match status" value="1"/>
</dbReference>
<dbReference type="EMBL" id="JAIWYP010000003">
    <property type="protein sequence ID" value="KAH3851176.1"/>
    <property type="molecule type" value="Genomic_DNA"/>
</dbReference>
<comment type="caution">
    <text evidence="2">The sequence shown here is derived from an EMBL/GenBank/DDBJ whole genome shotgun (WGS) entry which is preliminary data.</text>
</comment>
<feature type="domain" description="BTB" evidence="1">
    <location>
        <begin position="9"/>
        <end position="76"/>
    </location>
</feature>
<dbReference type="Gene3D" id="3.30.710.10">
    <property type="entry name" value="Potassium Channel Kv1.1, Chain A"/>
    <property type="match status" value="1"/>
</dbReference>
<reference evidence="2" key="2">
    <citation type="submission" date="2020-11" db="EMBL/GenBank/DDBJ databases">
        <authorList>
            <person name="McCartney M.A."/>
            <person name="Auch B."/>
            <person name="Kono T."/>
            <person name="Mallez S."/>
            <person name="Becker A."/>
            <person name="Gohl D.M."/>
            <person name="Silverstein K.A.T."/>
            <person name="Koren S."/>
            <person name="Bechman K.B."/>
            <person name="Herman A."/>
            <person name="Abrahante J.E."/>
            <person name="Garbe J."/>
        </authorList>
    </citation>
    <scope>NUCLEOTIDE SEQUENCE</scope>
    <source>
        <strain evidence="2">Duluth1</strain>
        <tissue evidence="2">Whole animal</tissue>
    </source>
</reference>
<protein>
    <recommendedName>
        <fullName evidence="1">BTB domain-containing protein</fullName>
    </recommendedName>
</protein>
<dbReference type="AlphaFoldDB" id="A0A9D4R133"/>
<evidence type="ECO:0000313" key="2">
    <source>
        <dbReference type="EMBL" id="KAH3851176.1"/>
    </source>
</evidence>
<organism evidence="2 3">
    <name type="scientific">Dreissena polymorpha</name>
    <name type="common">Zebra mussel</name>
    <name type="synonym">Mytilus polymorpha</name>
    <dbReference type="NCBI Taxonomy" id="45954"/>
    <lineage>
        <taxon>Eukaryota</taxon>
        <taxon>Metazoa</taxon>
        <taxon>Spiralia</taxon>
        <taxon>Lophotrochozoa</taxon>
        <taxon>Mollusca</taxon>
        <taxon>Bivalvia</taxon>
        <taxon>Autobranchia</taxon>
        <taxon>Heteroconchia</taxon>
        <taxon>Euheterodonta</taxon>
        <taxon>Imparidentia</taxon>
        <taxon>Neoheterodontei</taxon>
        <taxon>Myida</taxon>
        <taxon>Dreissenoidea</taxon>
        <taxon>Dreissenidae</taxon>
        <taxon>Dreissena</taxon>
    </lineage>
</organism>
<keyword evidence="3" id="KW-1185">Reference proteome</keyword>